<comment type="caution">
    <text evidence="15">The sequence shown here is derived from an EMBL/GenBank/DDBJ whole genome shotgun (WGS) entry which is preliminary data.</text>
</comment>
<comment type="catalytic activity">
    <reaction evidence="10">
        <text>2 D-alanine + ATP = D-alanyl-D-alanine + ADP + phosphate + H(+)</text>
        <dbReference type="Rhea" id="RHEA:11224"/>
        <dbReference type="ChEBI" id="CHEBI:15378"/>
        <dbReference type="ChEBI" id="CHEBI:30616"/>
        <dbReference type="ChEBI" id="CHEBI:43474"/>
        <dbReference type="ChEBI" id="CHEBI:57416"/>
        <dbReference type="ChEBI" id="CHEBI:57822"/>
        <dbReference type="ChEBI" id="CHEBI:456216"/>
        <dbReference type="EC" id="6.3.2.4"/>
    </reaction>
</comment>
<keyword evidence="6 13" id="KW-0067">ATP-binding</keyword>
<evidence type="ECO:0000256" key="2">
    <source>
        <dbReference type="ARBA" id="ARBA00010871"/>
    </source>
</evidence>
<keyword evidence="12" id="KW-0464">Manganese</keyword>
<evidence type="ECO:0000256" key="8">
    <source>
        <dbReference type="ARBA" id="ARBA00022984"/>
    </source>
</evidence>
<evidence type="ECO:0000256" key="4">
    <source>
        <dbReference type="ARBA" id="ARBA00022598"/>
    </source>
</evidence>
<dbReference type="InterPro" id="IPR005905">
    <property type="entry name" value="D_ala_D_ala"/>
</dbReference>
<dbReference type="InterPro" id="IPR011095">
    <property type="entry name" value="Dala_Dala_lig_C"/>
</dbReference>
<dbReference type="GO" id="GO:0008716">
    <property type="term" value="F:D-alanine-D-alanine ligase activity"/>
    <property type="evidence" value="ECO:0007669"/>
    <property type="project" value="UniProtKB-UniRule"/>
</dbReference>
<evidence type="ECO:0000256" key="12">
    <source>
        <dbReference type="PIRSR" id="PIRSR039102-3"/>
    </source>
</evidence>
<dbReference type="Gene3D" id="3.30.1490.20">
    <property type="entry name" value="ATP-grasp fold, A domain"/>
    <property type="match status" value="1"/>
</dbReference>
<name>A0A1G2C6K1_9BACT</name>
<dbReference type="InterPro" id="IPR011127">
    <property type="entry name" value="Dala_Dala_lig_N"/>
</dbReference>
<evidence type="ECO:0000256" key="6">
    <source>
        <dbReference type="ARBA" id="ARBA00022840"/>
    </source>
</evidence>
<evidence type="ECO:0000256" key="3">
    <source>
        <dbReference type="ARBA" id="ARBA00022490"/>
    </source>
</evidence>
<dbReference type="PANTHER" id="PTHR23132:SF23">
    <property type="entry name" value="D-ALANINE--D-ALANINE LIGASE B"/>
    <property type="match status" value="1"/>
</dbReference>
<dbReference type="EMBL" id="MHKU01000013">
    <property type="protein sequence ID" value="OGY97023.1"/>
    <property type="molecule type" value="Genomic_DNA"/>
</dbReference>
<dbReference type="PROSITE" id="PS50975">
    <property type="entry name" value="ATP_GRASP"/>
    <property type="match status" value="1"/>
</dbReference>
<evidence type="ECO:0000259" key="14">
    <source>
        <dbReference type="PROSITE" id="PS50975"/>
    </source>
</evidence>
<feature type="binding site" evidence="12">
    <location>
        <position position="269"/>
    </location>
    <ligand>
        <name>Mg(2+)</name>
        <dbReference type="ChEBI" id="CHEBI:18420"/>
        <label>1</label>
    </ligand>
</feature>
<dbReference type="HAMAP" id="MF_00047">
    <property type="entry name" value="Dala_Dala_lig"/>
    <property type="match status" value="1"/>
</dbReference>
<dbReference type="UniPathway" id="UPA00219"/>
<dbReference type="Proteomes" id="UP000176648">
    <property type="component" value="Unassembled WGS sequence"/>
</dbReference>
<evidence type="ECO:0000256" key="11">
    <source>
        <dbReference type="PIRSR" id="PIRSR039102-1"/>
    </source>
</evidence>
<dbReference type="InterPro" id="IPR000291">
    <property type="entry name" value="D-Ala_lig_Van_CS"/>
</dbReference>
<evidence type="ECO:0000256" key="10">
    <source>
        <dbReference type="HAMAP-Rule" id="MF_00047"/>
    </source>
</evidence>
<dbReference type="Gene3D" id="3.30.470.20">
    <property type="entry name" value="ATP-grasp fold, B domain"/>
    <property type="match status" value="1"/>
</dbReference>
<keyword evidence="5 13" id="KW-0547">Nucleotide-binding</keyword>
<feature type="binding site" evidence="12">
    <location>
        <position position="281"/>
    </location>
    <ligand>
        <name>Mg(2+)</name>
        <dbReference type="ChEBI" id="CHEBI:18420"/>
        <label>2</label>
    </ligand>
</feature>
<dbReference type="GO" id="GO:0046872">
    <property type="term" value="F:metal ion binding"/>
    <property type="evidence" value="ECO:0007669"/>
    <property type="project" value="UniProtKB-KW"/>
</dbReference>
<dbReference type="GO" id="GO:0005737">
    <property type="term" value="C:cytoplasm"/>
    <property type="evidence" value="ECO:0007669"/>
    <property type="project" value="UniProtKB-SubCell"/>
</dbReference>
<comment type="pathway">
    <text evidence="10">Cell wall biogenesis; peptidoglycan biosynthesis.</text>
</comment>
<comment type="similarity">
    <text evidence="2 10">Belongs to the D-alanine--D-alanine ligase family.</text>
</comment>
<dbReference type="GO" id="GO:0009252">
    <property type="term" value="P:peptidoglycan biosynthetic process"/>
    <property type="evidence" value="ECO:0007669"/>
    <property type="project" value="UniProtKB-UniRule"/>
</dbReference>
<keyword evidence="3 10" id="KW-0963">Cytoplasm</keyword>
<evidence type="ECO:0000256" key="1">
    <source>
        <dbReference type="ARBA" id="ARBA00004496"/>
    </source>
</evidence>
<keyword evidence="8 10" id="KW-0573">Peptidoglycan synthesis</keyword>
<feature type="active site" evidence="11">
    <location>
        <position position="157"/>
    </location>
</feature>
<keyword evidence="12" id="KW-0479">Metal-binding</keyword>
<dbReference type="SUPFAM" id="SSF52440">
    <property type="entry name" value="PreATP-grasp domain"/>
    <property type="match status" value="1"/>
</dbReference>
<feature type="binding site" evidence="12">
    <location>
        <position position="283"/>
    </location>
    <ligand>
        <name>Mg(2+)</name>
        <dbReference type="ChEBI" id="CHEBI:18420"/>
        <label>2</label>
    </ligand>
</feature>
<dbReference type="InterPro" id="IPR011761">
    <property type="entry name" value="ATP-grasp"/>
</dbReference>
<dbReference type="InterPro" id="IPR013815">
    <property type="entry name" value="ATP_grasp_subdomain_1"/>
</dbReference>
<evidence type="ECO:0000256" key="7">
    <source>
        <dbReference type="ARBA" id="ARBA00022960"/>
    </source>
</evidence>
<evidence type="ECO:0000256" key="9">
    <source>
        <dbReference type="ARBA" id="ARBA00023316"/>
    </source>
</evidence>
<dbReference type="NCBIfam" id="TIGR01205">
    <property type="entry name" value="D_ala_D_alaTIGR"/>
    <property type="match status" value="1"/>
</dbReference>
<feature type="binding site" evidence="12">
    <location>
        <position position="281"/>
    </location>
    <ligand>
        <name>Mg(2+)</name>
        <dbReference type="ChEBI" id="CHEBI:18420"/>
        <label>1</label>
    </ligand>
</feature>
<feature type="active site" evidence="11">
    <location>
        <position position="292"/>
    </location>
</feature>
<comment type="subcellular location">
    <subcellularLocation>
        <location evidence="1 10">Cytoplasm</location>
    </subcellularLocation>
</comment>
<dbReference type="Gene3D" id="3.40.50.20">
    <property type="match status" value="1"/>
</dbReference>
<evidence type="ECO:0000256" key="5">
    <source>
        <dbReference type="ARBA" id="ARBA00022741"/>
    </source>
</evidence>
<dbReference type="GO" id="GO:0005524">
    <property type="term" value="F:ATP binding"/>
    <property type="evidence" value="ECO:0007669"/>
    <property type="project" value="UniProtKB-UniRule"/>
</dbReference>
<feature type="active site" evidence="11">
    <location>
        <position position="16"/>
    </location>
</feature>
<evidence type="ECO:0000313" key="15">
    <source>
        <dbReference type="EMBL" id="OGY97023.1"/>
    </source>
</evidence>
<proteinExistence type="inferred from homology"/>
<protein>
    <recommendedName>
        <fullName evidence="10">D-alanine--D-alanine ligase</fullName>
        <ecNumber evidence="10">6.3.2.4</ecNumber>
    </recommendedName>
    <alternativeName>
        <fullName evidence="10">D-Ala-D-Ala ligase</fullName>
    </alternativeName>
    <alternativeName>
        <fullName evidence="10">D-alanylalanine synthetase</fullName>
    </alternativeName>
</protein>
<sequence length="322" mass="35447">MRKARIAVLFGGTSSERAVSLDTGKNILKNLDRKKYIPEPVVIGKNRRWKIQGKELAPPDALKLAKKRGVEAVFVALHGKYGEDGTIQGLLEFFGIPYTGSGVLASALAMDKVRSSELFAFHRLLVPKFSAFSKEDRRKIFWAGRFPVVVKPADGGSSVGVSIVKRKSELPRAIKKAFAASEIVMLQEYIRGNEVTCGVLDVGRKPLAFPPTQIIPQKRGFFDYHAKYVPGASREVTPPELPREIIRKIQNAALLAHRVLGCSGLSRTDMIVKNKKIYMLETNTIPGMTETSLCPQAAKAAGIGLPELLDKIIQGALRRNTR</sequence>
<dbReference type="AlphaFoldDB" id="A0A1G2C6K1"/>
<dbReference type="PANTHER" id="PTHR23132">
    <property type="entry name" value="D-ALANINE--D-ALANINE LIGASE"/>
    <property type="match status" value="1"/>
</dbReference>
<keyword evidence="9 10" id="KW-0961">Cell wall biogenesis/degradation</keyword>
<dbReference type="SUPFAM" id="SSF56059">
    <property type="entry name" value="Glutathione synthetase ATP-binding domain-like"/>
    <property type="match status" value="1"/>
</dbReference>
<dbReference type="PIRSF" id="PIRSF039102">
    <property type="entry name" value="Ddl/VanB"/>
    <property type="match status" value="1"/>
</dbReference>
<comment type="function">
    <text evidence="10">Cell wall formation.</text>
</comment>
<evidence type="ECO:0000256" key="13">
    <source>
        <dbReference type="PROSITE-ProRule" id="PRU00409"/>
    </source>
</evidence>
<dbReference type="GO" id="GO:0071555">
    <property type="term" value="P:cell wall organization"/>
    <property type="evidence" value="ECO:0007669"/>
    <property type="project" value="UniProtKB-KW"/>
</dbReference>
<evidence type="ECO:0000313" key="16">
    <source>
        <dbReference type="Proteomes" id="UP000176648"/>
    </source>
</evidence>
<dbReference type="EC" id="6.3.2.4" evidence="10"/>
<keyword evidence="12" id="KW-0460">Magnesium</keyword>
<gene>
    <name evidence="10" type="primary">ddl</name>
    <name evidence="15" type="ORF">A2122_00165</name>
</gene>
<dbReference type="Pfam" id="PF01820">
    <property type="entry name" value="Dala_Dala_lig_N"/>
    <property type="match status" value="1"/>
</dbReference>
<dbReference type="NCBIfam" id="NF002378">
    <property type="entry name" value="PRK01372.1"/>
    <property type="match status" value="1"/>
</dbReference>
<keyword evidence="4 10" id="KW-0436">Ligase</keyword>
<dbReference type="PROSITE" id="PS00843">
    <property type="entry name" value="DALA_DALA_LIGASE_1"/>
    <property type="match status" value="1"/>
</dbReference>
<dbReference type="Pfam" id="PF07478">
    <property type="entry name" value="Dala_Dala_lig_C"/>
    <property type="match status" value="1"/>
</dbReference>
<feature type="domain" description="ATP-grasp" evidence="14">
    <location>
        <begin position="116"/>
        <end position="314"/>
    </location>
</feature>
<reference evidence="15 16" key="1">
    <citation type="journal article" date="2016" name="Nat. Commun.">
        <title>Thousands of microbial genomes shed light on interconnected biogeochemical processes in an aquifer system.</title>
        <authorList>
            <person name="Anantharaman K."/>
            <person name="Brown C.T."/>
            <person name="Hug L.A."/>
            <person name="Sharon I."/>
            <person name="Castelle C.J."/>
            <person name="Probst A.J."/>
            <person name="Thomas B.C."/>
            <person name="Singh A."/>
            <person name="Wilkins M.J."/>
            <person name="Karaoz U."/>
            <person name="Brodie E.L."/>
            <person name="Williams K.H."/>
            <person name="Hubbard S.S."/>
            <person name="Banfield J.F."/>
        </authorList>
    </citation>
    <scope>NUCLEOTIDE SEQUENCE [LARGE SCALE GENOMIC DNA]</scope>
</reference>
<dbReference type="GO" id="GO:0008360">
    <property type="term" value="P:regulation of cell shape"/>
    <property type="evidence" value="ECO:0007669"/>
    <property type="project" value="UniProtKB-KW"/>
</dbReference>
<dbReference type="STRING" id="1798644.A2122_00165"/>
<accession>A0A1G2C6K1</accession>
<dbReference type="InterPro" id="IPR016185">
    <property type="entry name" value="PreATP-grasp_dom_sf"/>
</dbReference>
<comment type="cofactor">
    <cofactor evidence="12">
        <name>Mg(2+)</name>
        <dbReference type="ChEBI" id="CHEBI:18420"/>
    </cofactor>
    <cofactor evidence="12">
        <name>Mn(2+)</name>
        <dbReference type="ChEBI" id="CHEBI:29035"/>
    </cofactor>
    <text evidence="12">Binds 2 magnesium or manganese ions per subunit.</text>
</comment>
<keyword evidence="7 10" id="KW-0133">Cell shape</keyword>
<organism evidence="15 16">
    <name type="scientific">Candidatus Liptonbacteria bacterium GWB1_49_6</name>
    <dbReference type="NCBI Taxonomy" id="1798644"/>
    <lineage>
        <taxon>Bacteria</taxon>
        <taxon>Candidatus Liptoniibacteriota</taxon>
    </lineage>
</organism>